<dbReference type="EMBL" id="PHGZ01000032">
    <property type="protein sequence ID" value="PJG81964.1"/>
    <property type="molecule type" value="Genomic_DNA"/>
</dbReference>
<dbReference type="Pfam" id="PF05119">
    <property type="entry name" value="Terminase_4"/>
    <property type="match status" value="1"/>
</dbReference>
<comment type="caution">
    <text evidence="1">The sequence shown here is derived from an EMBL/GenBank/DDBJ whole genome shotgun (WGS) entry which is preliminary data.</text>
</comment>
<evidence type="ECO:0000313" key="2">
    <source>
        <dbReference type="Proteomes" id="UP000230282"/>
    </source>
</evidence>
<proteinExistence type="predicted"/>
<reference evidence="1 2" key="1">
    <citation type="submission" date="2017-11" db="EMBL/GenBank/DDBJ databases">
        <title>Reclassification of Bisgaard taxon 5 as Caviibacterium pharyngocola gen. nov., sp. nov.</title>
        <authorList>
            <person name="Christensen H."/>
        </authorList>
    </citation>
    <scope>NUCLEOTIDE SEQUENCE [LARGE SCALE GENOMIC DNA]</scope>
    <source>
        <strain evidence="1 2">7_3</strain>
    </source>
</reference>
<dbReference type="RefSeq" id="WP_100297616.1">
    <property type="nucleotide sequence ID" value="NZ_PHGZ01000032.1"/>
</dbReference>
<protein>
    <submittedName>
        <fullName evidence="1">Phage terminase small subunit P27 family</fullName>
    </submittedName>
</protein>
<dbReference type="AlphaFoldDB" id="A0A2M8RSU6"/>
<organism evidence="1 2">
    <name type="scientific">Caviibacterium pharyngocola</name>
    <dbReference type="NCBI Taxonomy" id="28159"/>
    <lineage>
        <taxon>Bacteria</taxon>
        <taxon>Pseudomonadati</taxon>
        <taxon>Pseudomonadota</taxon>
        <taxon>Gammaproteobacteria</taxon>
        <taxon>Pasteurellales</taxon>
        <taxon>Pasteurellaceae</taxon>
        <taxon>Caviibacterium</taxon>
    </lineage>
</organism>
<gene>
    <name evidence="1" type="ORF">CVP04_11315</name>
</gene>
<dbReference type="Proteomes" id="UP000230282">
    <property type="component" value="Unassembled WGS sequence"/>
</dbReference>
<dbReference type="OrthoDB" id="6488128at2"/>
<dbReference type="NCBIfam" id="TIGR01558">
    <property type="entry name" value="sm_term_P27"/>
    <property type="match status" value="1"/>
</dbReference>
<dbReference type="InterPro" id="IPR006448">
    <property type="entry name" value="Phage_term_ssu_P27"/>
</dbReference>
<evidence type="ECO:0000313" key="1">
    <source>
        <dbReference type="EMBL" id="PJG81964.1"/>
    </source>
</evidence>
<keyword evidence="2" id="KW-1185">Reference proteome</keyword>
<name>A0A2M8RSU6_9PAST</name>
<accession>A0A2M8RSU6</accession>
<sequence length="122" mass="13818">MTKQTAYNAPDFLDDIAKAQWNARIAQLAERNDIKPEDLTNLEIYCVNYSLFRQASEDITKNGFSFKNSQGSRSRNPALSAKSDAEKVMIKMSSLLGFDPVSRRRNPIETEETDVIDEILSL</sequence>